<dbReference type="InterPro" id="IPR029068">
    <property type="entry name" value="Glyas_Bleomycin-R_OHBP_Dase"/>
</dbReference>
<evidence type="ECO:0000313" key="3">
    <source>
        <dbReference type="Proteomes" id="UP000006860"/>
    </source>
</evidence>
<dbReference type="InterPro" id="IPR045739">
    <property type="entry name" value="ACT_dom_pair"/>
</dbReference>
<dbReference type="InterPro" id="IPR045865">
    <property type="entry name" value="ACT-like_dom_sf"/>
</dbReference>
<dbReference type="PANTHER" id="PTHR40099">
    <property type="entry name" value="ACETOLACTATE SYNTHASE, SMALL SUBUNIT"/>
    <property type="match status" value="1"/>
</dbReference>
<accession>F0SKY6</accession>
<sequence>MSYGSDVPIESMTSRDHGWPCLRQFCVFMENRVGRLHELFQILERNDLRIIAMSVVDTADFSTVRLMVDDADRARELFTLSKFTWFENNVLGVCLPDDDQPMVKVCLALVQAELNIHYTYSLLYRRGGRGAIAIGVDDVETAQEILKERGLEIITEDHLRDDDNYFT</sequence>
<dbReference type="eggNOG" id="COG4747">
    <property type="taxonomic scope" value="Bacteria"/>
</dbReference>
<gene>
    <name evidence="2" type="ordered locus">Plabr_2237</name>
</gene>
<protein>
    <submittedName>
        <fullName evidence="2">Amino acid-binding ACT domain-containing protein</fullName>
    </submittedName>
</protein>
<dbReference type="Gene3D" id="3.30.2130.10">
    <property type="entry name" value="VC0802-like"/>
    <property type="match status" value="1"/>
</dbReference>
<evidence type="ECO:0000313" key="2">
    <source>
        <dbReference type="EMBL" id="ADY59839.1"/>
    </source>
</evidence>
<dbReference type="Pfam" id="PF19571">
    <property type="entry name" value="ACT_8"/>
    <property type="match status" value="1"/>
</dbReference>
<feature type="domain" description="VOC" evidence="1">
    <location>
        <begin position="60"/>
        <end position="167"/>
    </location>
</feature>
<reference evidence="3" key="1">
    <citation type="submission" date="2011-02" db="EMBL/GenBank/DDBJ databases">
        <title>The complete genome of Planctomyces brasiliensis DSM 5305.</title>
        <authorList>
            <person name="Lucas S."/>
            <person name="Copeland A."/>
            <person name="Lapidus A."/>
            <person name="Bruce D."/>
            <person name="Goodwin L."/>
            <person name="Pitluck S."/>
            <person name="Kyrpides N."/>
            <person name="Mavromatis K."/>
            <person name="Pagani I."/>
            <person name="Ivanova N."/>
            <person name="Ovchinnikova G."/>
            <person name="Lu M."/>
            <person name="Detter J.C."/>
            <person name="Han C."/>
            <person name="Land M."/>
            <person name="Hauser L."/>
            <person name="Markowitz V."/>
            <person name="Cheng J.-F."/>
            <person name="Hugenholtz P."/>
            <person name="Woyke T."/>
            <person name="Wu D."/>
            <person name="Tindall B."/>
            <person name="Pomrenke H.G."/>
            <person name="Brambilla E."/>
            <person name="Klenk H.-P."/>
            <person name="Eisen J.A."/>
        </authorList>
    </citation>
    <scope>NUCLEOTIDE SEQUENCE [LARGE SCALE GENOMIC DNA]</scope>
    <source>
        <strain evidence="3">ATCC 49424 / DSM 5305 / JCM 21570 / NBRC 103401 / IFAM 1448</strain>
    </source>
</reference>
<evidence type="ECO:0000259" key="1">
    <source>
        <dbReference type="PROSITE" id="PS51819"/>
    </source>
</evidence>
<keyword evidence="3" id="KW-1185">Reference proteome</keyword>
<dbReference type="SUPFAM" id="SSF54593">
    <property type="entry name" value="Glyoxalase/Bleomycin resistance protein/Dihydroxybiphenyl dioxygenase"/>
    <property type="match status" value="1"/>
</dbReference>
<dbReference type="PANTHER" id="PTHR40099:SF1">
    <property type="entry name" value="ACETOLACTATE SYNTHASE, SMALL SUBUNIT"/>
    <property type="match status" value="1"/>
</dbReference>
<dbReference type="KEGG" id="pbs:Plabr_2237"/>
<dbReference type="AlphaFoldDB" id="F0SKY6"/>
<organism evidence="2 3">
    <name type="scientific">Rubinisphaera brasiliensis (strain ATCC 49424 / DSM 5305 / JCM 21570 / IAM 15109 / NBRC 103401 / IFAM 1448)</name>
    <name type="common">Planctomyces brasiliensis</name>
    <dbReference type="NCBI Taxonomy" id="756272"/>
    <lineage>
        <taxon>Bacteria</taxon>
        <taxon>Pseudomonadati</taxon>
        <taxon>Planctomycetota</taxon>
        <taxon>Planctomycetia</taxon>
        <taxon>Planctomycetales</taxon>
        <taxon>Planctomycetaceae</taxon>
        <taxon>Rubinisphaera</taxon>
    </lineage>
</organism>
<dbReference type="SUPFAM" id="SSF55021">
    <property type="entry name" value="ACT-like"/>
    <property type="match status" value="1"/>
</dbReference>
<dbReference type="InterPro" id="IPR037523">
    <property type="entry name" value="VOC_core"/>
</dbReference>
<dbReference type="OrthoDB" id="287144at2"/>
<dbReference type="PROSITE" id="PS51819">
    <property type="entry name" value="VOC"/>
    <property type="match status" value="1"/>
</dbReference>
<proteinExistence type="predicted"/>
<dbReference type="HOGENOM" id="CLU_136790_1_1_0"/>
<dbReference type="Proteomes" id="UP000006860">
    <property type="component" value="Chromosome"/>
</dbReference>
<dbReference type="RefSeq" id="WP_013628563.1">
    <property type="nucleotide sequence ID" value="NC_015174.1"/>
</dbReference>
<dbReference type="STRING" id="756272.Plabr_2237"/>
<dbReference type="EMBL" id="CP002546">
    <property type="protein sequence ID" value="ADY59839.1"/>
    <property type="molecule type" value="Genomic_DNA"/>
</dbReference>
<name>F0SKY6_RUBBR</name>